<evidence type="ECO:0000313" key="2">
    <source>
        <dbReference type="EMBL" id="DAD78945.1"/>
    </source>
</evidence>
<reference evidence="2" key="1">
    <citation type="journal article" date="2021" name="Proc. Natl. Acad. Sci. U.S.A.">
        <title>A Catalog of Tens of Thousands of Viruses from Human Metagenomes Reveals Hidden Associations with Chronic Diseases.</title>
        <authorList>
            <person name="Tisza M.J."/>
            <person name="Buck C.B."/>
        </authorList>
    </citation>
    <scope>NUCLEOTIDE SEQUENCE</scope>
    <source>
        <strain evidence="2">Cte421</strain>
    </source>
</reference>
<feature type="compositionally biased region" description="Polar residues" evidence="1">
    <location>
        <begin position="21"/>
        <end position="41"/>
    </location>
</feature>
<feature type="region of interest" description="Disordered" evidence="1">
    <location>
        <begin position="16"/>
        <end position="41"/>
    </location>
</feature>
<name>A0A8S5M9C0_9CAUD</name>
<sequence length="41" mass="4689">MSLQLTVIYMPKSGGRIGFKPQQTPLKHSISQKTRNYNPDQ</sequence>
<organism evidence="2">
    <name type="scientific">Siphoviridae sp. cte421</name>
    <dbReference type="NCBI Taxonomy" id="2826402"/>
    <lineage>
        <taxon>Viruses</taxon>
        <taxon>Duplodnaviria</taxon>
        <taxon>Heunggongvirae</taxon>
        <taxon>Uroviricota</taxon>
        <taxon>Caudoviricetes</taxon>
    </lineage>
</organism>
<accession>A0A8S5M9C0</accession>
<evidence type="ECO:0000256" key="1">
    <source>
        <dbReference type="SAM" id="MobiDB-lite"/>
    </source>
</evidence>
<proteinExistence type="predicted"/>
<dbReference type="EMBL" id="BK014854">
    <property type="protein sequence ID" value="DAD78945.1"/>
    <property type="molecule type" value="Genomic_DNA"/>
</dbReference>
<protein>
    <submittedName>
        <fullName evidence="2">Uncharacterized protein</fullName>
    </submittedName>
</protein>